<evidence type="ECO:0000313" key="3">
    <source>
        <dbReference type="Proteomes" id="UP000553632"/>
    </source>
</evidence>
<dbReference type="OMA" id="WDEANHE"/>
<sequence length="231" mass="26720">MSRFSNWSLRCSCLPRYALRSGQATGKGSWQAGRLFSTTPCSPQNPCEFPRASPDSIILSFPMVRLLLSLLIPPSAVLGSPKTKGSYRNTGGPLHGCYIVFDGEAMEFHCPPRRDIFDFMDHKWRYSPSLKQPTKKDEDSHYDEIMLWDDLRRHQWPANNKLKLSADTREILLETPTRTYKFRWVSVVPRPHEEEPVMAMEGPREERSWGTPEEIEQGRKAFARLRDKHLI</sequence>
<gene>
    <name evidence="1" type="ORF">FOZ62_005790</name>
    <name evidence="2" type="ORF">FOZ63_006111</name>
</gene>
<reference evidence="3 4" key="1">
    <citation type="submission" date="2020-04" db="EMBL/GenBank/DDBJ databases">
        <title>Perkinsus olseni comparative genomics.</title>
        <authorList>
            <person name="Bogema D.R."/>
        </authorList>
    </citation>
    <scope>NUCLEOTIDE SEQUENCE [LARGE SCALE GENOMIC DNA]</scope>
    <source>
        <strain evidence="1">ATCC PRA-205</strain>
        <strain evidence="2 3">ATCC PRA-207</strain>
    </source>
</reference>
<protein>
    <submittedName>
        <fullName evidence="2">Uncharacterized protein</fullName>
    </submittedName>
</protein>
<comment type="caution">
    <text evidence="2">The sequence shown here is derived from an EMBL/GenBank/DDBJ whole genome shotgun (WGS) entry which is preliminary data.</text>
</comment>
<dbReference type="EMBL" id="JABANO010010091">
    <property type="protein sequence ID" value="KAF4745726.1"/>
    <property type="molecule type" value="Genomic_DNA"/>
</dbReference>
<dbReference type="AlphaFoldDB" id="A0A7J6TMT6"/>
<dbReference type="EMBL" id="JABANM010036008">
    <property type="protein sequence ID" value="KAF4693799.1"/>
    <property type="molecule type" value="Genomic_DNA"/>
</dbReference>
<name>A0A7J6TMT6_PEROL</name>
<evidence type="ECO:0000313" key="1">
    <source>
        <dbReference type="EMBL" id="KAF4693799.1"/>
    </source>
</evidence>
<organism evidence="2 3">
    <name type="scientific">Perkinsus olseni</name>
    <name type="common">Perkinsus atlanticus</name>
    <dbReference type="NCBI Taxonomy" id="32597"/>
    <lineage>
        <taxon>Eukaryota</taxon>
        <taxon>Sar</taxon>
        <taxon>Alveolata</taxon>
        <taxon>Perkinsozoa</taxon>
        <taxon>Perkinsea</taxon>
        <taxon>Perkinsida</taxon>
        <taxon>Perkinsidae</taxon>
        <taxon>Perkinsus</taxon>
    </lineage>
</organism>
<keyword evidence="3" id="KW-1185">Reference proteome</keyword>
<evidence type="ECO:0000313" key="4">
    <source>
        <dbReference type="Proteomes" id="UP000574390"/>
    </source>
</evidence>
<proteinExistence type="predicted"/>
<evidence type="ECO:0000313" key="2">
    <source>
        <dbReference type="EMBL" id="KAF4745726.1"/>
    </source>
</evidence>
<accession>A0A7J6TMT6</accession>
<dbReference type="Proteomes" id="UP000553632">
    <property type="component" value="Unassembled WGS sequence"/>
</dbReference>
<dbReference type="Proteomes" id="UP000574390">
    <property type="component" value="Unassembled WGS sequence"/>
</dbReference>